<evidence type="ECO:0000256" key="7">
    <source>
        <dbReference type="ARBA" id="ARBA00023212"/>
    </source>
</evidence>
<dbReference type="GO" id="GO:0016477">
    <property type="term" value="P:cell migration"/>
    <property type="evidence" value="ECO:0007669"/>
    <property type="project" value="TreeGrafter"/>
</dbReference>
<comment type="caution">
    <text evidence="11">The sequence shown here is derived from an EMBL/GenBank/DDBJ whole genome shotgun (WGS) entry which is preliminary data.</text>
</comment>
<evidence type="ECO:0000256" key="9">
    <source>
        <dbReference type="SAM" id="MobiDB-lite"/>
    </source>
</evidence>
<evidence type="ECO:0000313" key="11">
    <source>
        <dbReference type="EMBL" id="CAG7834012.1"/>
    </source>
</evidence>
<sequence length="248" mass="28865">MEQFGEVPSFTSADQEIAYWKARSHFYQSKYEDQRDQFDEFVKYSKDIEQELELELKQHESQNKELKSTLNRFIAENESLRNRMDQMNAEYNAQLTELTTEITSCRTTSDEVNAYVRELEQKNDDLERANRAALVSIQDFEQRLNAAIERNAILESELDETETLKEMVQRLKDETKDLEGELLLKRGAGTPSTPQDNKDAYRSSNGEPKGCRSSPLSVVHDLLRKFEAIKNNNSKISYDWVRQLDCKG</sequence>
<dbReference type="GO" id="GO:0007020">
    <property type="term" value="P:microtubule nucleation"/>
    <property type="evidence" value="ECO:0007669"/>
    <property type="project" value="TreeGrafter"/>
</dbReference>
<gene>
    <name evidence="11" type="ORF">AFUS01_LOCUS43562</name>
</gene>
<evidence type="ECO:0000256" key="2">
    <source>
        <dbReference type="ARBA" id="ARBA00004300"/>
    </source>
</evidence>
<comment type="similarity">
    <text evidence="3">Belongs to the nudE family.</text>
</comment>
<dbReference type="GO" id="GO:0000132">
    <property type="term" value="P:establishment of mitotic spindle orientation"/>
    <property type="evidence" value="ECO:0007669"/>
    <property type="project" value="TreeGrafter"/>
</dbReference>
<organism evidence="11 12">
    <name type="scientific">Allacma fusca</name>
    <dbReference type="NCBI Taxonomy" id="39272"/>
    <lineage>
        <taxon>Eukaryota</taxon>
        <taxon>Metazoa</taxon>
        <taxon>Ecdysozoa</taxon>
        <taxon>Arthropoda</taxon>
        <taxon>Hexapoda</taxon>
        <taxon>Collembola</taxon>
        <taxon>Symphypleona</taxon>
        <taxon>Sminthuridae</taxon>
        <taxon>Allacma</taxon>
    </lineage>
</organism>
<keyword evidence="4" id="KW-0963">Cytoplasm</keyword>
<evidence type="ECO:0000313" key="12">
    <source>
        <dbReference type="Proteomes" id="UP000708208"/>
    </source>
</evidence>
<dbReference type="AlphaFoldDB" id="A0A8J2PZB7"/>
<dbReference type="GO" id="GO:0047496">
    <property type="term" value="P:vesicle transport along microtubule"/>
    <property type="evidence" value="ECO:0007669"/>
    <property type="project" value="TreeGrafter"/>
</dbReference>
<dbReference type="Proteomes" id="UP000708208">
    <property type="component" value="Unassembled WGS sequence"/>
</dbReference>
<dbReference type="PANTHER" id="PTHR10921:SF1">
    <property type="entry name" value="NUCLEAR DISTRIBUTION PROTEIN NUDE HOMOLOG"/>
    <property type="match status" value="1"/>
</dbReference>
<reference evidence="11" key="1">
    <citation type="submission" date="2021-06" db="EMBL/GenBank/DDBJ databases">
        <authorList>
            <person name="Hodson N. C."/>
            <person name="Mongue J. A."/>
            <person name="Jaron S. K."/>
        </authorList>
    </citation>
    <scope>NUCLEOTIDE SEQUENCE</scope>
</reference>
<dbReference type="GO" id="GO:0000776">
    <property type="term" value="C:kinetochore"/>
    <property type="evidence" value="ECO:0007669"/>
    <property type="project" value="TreeGrafter"/>
</dbReference>
<protein>
    <recommendedName>
        <fullName evidence="10">NUDE domain-containing protein</fullName>
    </recommendedName>
</protein>
<dbReference type="InterPro" id="IPR033494">
    <property type="entry name" value="NUDE"/>
</dbReference>
<dbReference type="GO" id="GO:0005819">
    <property type="term" value="C:spindle"/>
    <property type="evidence" value="ECO:0007669"/>
    <property type="project" value="UniProtKB-SubCell"/>
</dbReference>
<dbReference type="GO" id="GO:0008017">
    <property type="term" value="F:microtubule binding"/>
    <property type="evidence" value="ECO:0007669"/>
    <property type="project" value="InterPro"/>
</dbReference>
<name>A0A8J2PZB7_9HEXA</name>
<dbReference type="GO" id="GO:0051642">
    <property type="term" value="P:centrosome localization"/>
    <property type="evidence" value="ECO:0007669"/>
    <property type="project" value="TreeGrafter"/>
</dbReference>
<dbReference type="InterPro" id="IPR006964">
    <property type="entry name" value="NUDE_dom"/>
</dbReference>
<dbReference type="PANTHER" id="PTHR10921">
    <property type="entry name" value="NUCLEAR DISTRIBUTION PROTEIN NUDE HOMOLOG 1"/>
    <property type="match status" value="1"/>
</dbReference>
<evidence type="ECO:0000259" key="10">
    <source>
        <dbReference type="Pfam" id="PF04880"/>
    </source>
</evidence>
<keyword evidence="5" id="KW-0493">Microtubule</keyword>
<comment type="subcellular location">
    <subcellularLocation>
        <location evidence="2">Cytoplasm</location>
        <location evidence="2">Cytoskeleton</location>
        <location evidence="2">Microtubule organizing center</location>
        <location evidence="2">Centrosome</location>
    </subcellularLocation>
    <subcellularLocation>
        <location evidence="1">Cytoplasm</location>
        <location evidence="1">Cytoskeleton</location>
        <location evidence="1">Spindle</location>
    </subcellularLocation>
</comment>
<proteinExistence type="inferred from homology"/>
<evidence type="ECO:0000256" key="8">
    <source>
        <dbReference type="SAM" id="Coils"/>
    </source>
</evidence>
<evidence type="ECO:0000256" key="6">
    <source>
        <dbReference type="ARBA" id="ARBA00023054"/>
    </source>
</evidence>
<dbReference type="EMBL" id="CAJVCH010570084">
    <property type="protein sequence ID" value="CAG7834012.1"/>
    <property type="molecule type" value="Genomic_DNA"/>
</dbReference>
<accession>A0A8J2PZB7</accession>
<evidence type="ECO:0000256" key="3">
    <source>
        <dbReference type="ARBA" id="ARBA00007429"/>
    </source>
</evidence>
<keyword evidence="12" id="KW-1185">Reference proteome</keyword>
<evidence type="ECO:0000256" key="5">
    <source>
        <dbReference type="ARBA" id="ARBA00022701"/>
    </source>
</evidence>
<dbReference type="Pfam" id="PF04880">
    <property type="entry name" value="NUDE_C"/>
    <property type="match status" value="1"/>
</dbReference>
<feature type="region of interest" description="Disordered" evidence="9">
    <location>
        <begin position="182"/>
        <end position="214"/>
    </location>
</feature>
<feature type="coiled-coil region" evidence="8">
    <location>
        <begin position="45"/>
        <end position="181"/>
    </location>
</feature>
<evidence type="ECO:0000256" key="4">
    <source>
        <dbReference type="ARBA" id="ARBA00022490"/>
    </source>
</evidence>
<dbReference type="GO" id="GO:0007100">
    <property type="term" value="P:mitotic centrosome separation"/>
    <property type="evidence" value="ECO:0007669"/>
    <property type="project" value="TreeGrafter"/>
</dbReference>
<dbReference type="GO" id="GO:0005874">
    <property type="term" value="C:microtubule"/>
    <property type="evidence" value="ECO:0007669"/>
    <property type="project" value="UniProtKB-KW"/>
</dbReference>
<keyword evidence="6 8" id="KW-0175">Coiled coil</keyword>
<dbReference type="GO" id="GO:0007059">
    <property type="term" value="P:chromosome segregation"/>
    <property type="evidence" value="ECO:0007669"/>
    <property type="project" value="TreeGrafter"/>
</dbReference>
<evidence type="ECO:0000256" key="1">
    <source>
        <dbReference type="ARBA" id="ARBA00004186"/>
    </source>
</evidence>
<dbReference type="OrthoDB" id="5877028at2759"/>
<feature type="domain" description="NUDE" evidence="10">
    <location>
        <begin position="136"/>
        <end position="182"/>
    </location>
</feature>
<dbReference type="GO" id="GO:0005871">
    <property type="term" value="C:kinesin complex"/>
    <property type="evidence" value="ECO:0007669"/>
    <property type="project" value="TreeGrafter"/>
</dbReference>
<keyword evidence="7" id="KW-0206">Cytoskeleton</keyword>
<dbReference type="GO" id="GO:0005813">
    <property type="term" value="C:centrosome"/>
    <property type="evidence" value="ECO:0007669"/>
    <property type="project" value="UniProtKB-SubCell"/>
</dbReference>